<comment type="subcellular location">
    <subcellularLocation>
        <location evidence="1">Membrane</location>
        <topology evidence="1">Multi-pass membrane protein</topology>
    </subcellularLocation>
</comment>
<gene>
    <name evidence="7" type="ORF">ACFO3O_20520</name>
</gene>
<organism evidence="7 8">
    <name type="scientific">Dokdonia ponticola</name>
    <dbReference type="NCBI Taxonomy" id="2041041"/>
    <lineage>
        <taxon>Bacteria</taxon>
        <taxon>Pseudomonadati</taxon>
        <taxon>Bacteroidota</taxon>
        <taxon>Flavobacteriia</taxon>
        <taxon>Flavobacteriales</taxon>
        <taxon>Flavobacteriaceae</taxon>
        <taxon>Dokdonia</taxon>
    </lineage>
</organism>
<dbReference type="GO" id="GO:0016874">
    <property type="term" value="F:ligase activity"/>
    <property type="evidence" value="ECO:0007669"/>
    <property type="project" value="UniProtKB-KW"/>
</dbReference>
<feature type="transmembrane region" description="Helical" evidence="5">
    <location>
        <begin position="110"/>
        <end position="129"/>
    </location>
</feature>
<feature type="transmembrane region" description="Helical" evidence="5">
    <location>
        <begin position="200"/>
        <end position="217"/>
    </location>
</feature>
<dbReference type="EMBL" id="JBHSFV010000017">
    <property type="protein sequence ID" value="MFC4636303.1"/>
    <property type="molecule type" value="Genomic_DNA"/>
</dbReference>
<evidence type="ECO:0000313" key="7">
    <source>
        <dbReference type="EMBL" id="MFC4636303.1"/>
    </source>
</evidence>
<dbReference type="Pfam" id="PF04932">
    <property type="entry name" value="Wzy_C"/>
    <property type="match status" value="1"/>
</dbReference>
<keyword evidence="2 5" id="KW-0812">Transmembrane</keyword>
<dbReference type="Proteomes" id="UP001596043">
    <property type="component" value="Unassembled WGS sequence"/>
</dbReference>
<keyword evidence="8" id="KW-1185">Reference proteome</keyword>
<feature type="transmembrane region" description="Helical" evidence="5">
    <location>
        <begin position="229"/>
        <end position="246"/>
    </location>
</feature>
<evidence type="ECO:0000256" key="1">
    <source>
        <dbReference type="ARBA" id="ARBA00004141"/>
    </source>
</evidence>
<accession>A0ABV9I398</accession>
<keyword evidence="4 5" id="KW-0472">Membrane</keyword>
<proteinExistence type="predicted"/>
<dbReference type="PANTHER" id="PTHR37422:SF13">
    <property type="entry name" value="LIPOPOLYSACCHARIDE BIOSYNTHESIS PROTEIN PA4999-RELATED"/>
    <property type="match status" value="1"/>
</dbReference>
<evidence type="ECO:0000256" key="3">
    <source>
        <dbReference type="ARBA" id="ARBA00022989"/>
    </source>
</evidence>
<evidence type="ECO:0000256" key="4">
    <source>
        <dbReference type="ARBA" id="ARBA00023136"/>
    </source>
</evidence>
<feature type="transmembrane region" description="Helical" evidence="5">
    <location>
        <begin position="27"/>
        <end position="45"/>
    </location>
</feature>
<evidence type="ECO:0000256" key="5">
    <source>
        <dbReference type="SAM" id="Phobius"/>
    </source>
</evidence>
<dbReference type="InterPro" id="IPR007016">
    <property type="entry name" value="O-antigen_ligase-rel_domated"/>
</dbReference>
<name>A0ABV9I398_9FLAO</name>
<evidence type="ECO:0000313" key="8">
    <source>
        <dbReference type="Proteomes" id="UP001596043"/>
    </source>
</evidence>
<feature type="transmembrane region" description="Helical" evidence="5">
    <location>
        <begin position="176"/>
        <end position="194"/>
    </location>
</feature>
<keyword evidence="3 5" id="KW-1133">Transmembrane helix</keyword>
<dbReference type="RefSeq" id="WP_379982368.1">
    <property type="nucleotide sequence ID" value="NZ_JBHSFV010000017.1"/>
</dbReference>
<feature type="transmembrane region" description="Helical" evidence="5">
    <location>
        <begin position="52"/>
        <end position="70"/>
    </location>
</feature>
<feature type="transmembrane region" description="Helical" evidence="5">
    <location>
        <begin position="76"/>
        <end position="98"/>
    </location>
</feature>
<sequence length="400" mass="44175">MALLAAGYITGGEVFFRMTGASFAYEAGKYGVIFFILLGLFLSGTSRKSGPYWLYLLFLIPAIVISSITLDYDTDFRKAVIFNLSGPFCLGITALYCIDRKITYKQLQDLCWSILMPIVAMGVYLYFYTPDTREVISGTGSNFATSGGFGPNQVSTALGLGIFFVIVQIVTQTKSVTINLLNLGLLSLLGYRAIVTFSRGGVITAIIISAVFIFIYFRGVSTKTKSRLTIISFVIVIIASVTWVLSSTRTGGLIDKRYANKDAAGRIKEDVSTGRSVLINSELEAFYAHPVAGVGVGKIKEYRKEQTGISAASHNEMSRLLSEHGIAGIFALLILLIYPLLFRFKHRGNYLFYSVFAFWFLTINHSSMRIAAPGFIYALCLLNVVNEKKKNPVHRKRINA</sequence>
<evidence type="ECO:0000259" key="6">
    <source>
        <dbReference type="Pfam" id="PF04932"/>
    </source>
</evidence>
<feature type="transmembrane region" description="Helical" evidence="5">
    <location>
        <begin position="149"/>
        <end position="169"/>
    </location>
</feature>
<feature type="domain" description="O-antigen ligase-related" evidence="6">
    <location>
        <begin position="186"/>
        <end position="332"/>
    </location>
</feature>
<feature type="transmembrane region" description="Helical" evidence="5">
    <location>
        <begin position="324"/>
        <end position="341"/>
    </location>
</feature>
<reference evidence="8" key="1">
    <citation type="journal article" date="2019" name="Int. J. Syst. Evol. Microbiol.">
        <title>The Global Catalogue of Microorganisms (GCM) 10K type strain sequencing project: providing services to taxonomists for standard genome sequencing and annotation.</title>
        <authorList>
            <consortium name="The Broad Institute Genomics Platform"/>
            <consortium name="The Broad Institute Genome Sequencing Center for Infectious Disease"/>
            <person name="Wu L."/>
            <person name="Ma J."/>
        </authorList>
    </citation>
    <scope>NUCLEOTIDE SEQUENCE [LARGE SCALE GENOMIC DNA]</scope>
    <source>
        <strain evidence="8">YJ-61-S</strain>
    </source>
</reference>
<evidence type="ECO:0000256" key="2">
    <source>
        <dbReference type="ARBA" id="ARBA00022692"/>
    </source>
</evidence>
<feature type="transmembrane region" description="Helical" evidence="5">
    <location>
        <begin position="348"/>
        <end position="364"/>
    </location>
</feature>
<feature type="transmembrane region" description="Helical" evidence="5">
    <location>
        <begin position="370"/>
        <end position="386"/>
    </location>
</feature>
<comment type="caution">
    <text evidence="7">The sequence shown here is derived from an EMBL/GenBank/DDBJ whole genome shotgun (WGS) entry which is preliminary data.</text>
</comment>
<dbReference type="PANTHER" id="PTHR37422">
    <property type="entry name" value="TEICHURONIC ACID BIOSYNTHESIS PROTEIN TUAE"/>
    <property type="match status" value="1"/>
</dbReference>
<dbReference type="InterPro" id="IPR051533">
    <property type="entry name" value="WaaL-like"/>
</dbReference>
<keyword evidence="7" id="KW-0436">Ligase</keyword>
<protein>
    <submittedName>
        <fullName evidence="7">O-antigen ligase family protein</fullName>
    </submittedName>
</protein>